<proteinExistence type="predicted"/>
<keyword evidence="4" id="KW-1185">Reference proteome</keyword>
<reference evidence="3" key="1">
    <citation type="submission" date="2020-10" db="EMBL/GenBank/DDBJ databases">
        <authorList>
            <person name="Han B."/>
            <person name="Lu T."/>
            <person name="Zhao Q."/>
            <person name="Huang X."/>
            <person name="Zhao Y."/>
        </authorList>
    </citation>
    <scope>NUCLEOTIDE SEQUENCE</scope>
</reference>
<evidence type="ECO:0000259" key="2">
    <source>
        <dbReference type="Pfam" id="PF14303"/>
    </source>
</evidence>
<dbReference type="PANTHER" id="PTHR45125">
    <property type="entry name" value="F21J9.4-RELATED"/>
    <property type="match status" value="1"/>
</dbReference>
<sequence length="393" mass="43609">MDDSASGGFSEGGLPPRPSVSTTRRRALFVAPHSRPPTSSSLDANPPGHQEHPSPGGGSGGRMPSPAGSGSRMPSPGGGGSGVRMPSPSCGGVGAGVGFSRRLPNDPPPLGPRALNFTEPHAATWDACRMTTSPAEVYEVAGDDFSPNHWTPDYSQPWASSSQYFTNIMTQEKDDDLELVNQQAATPSTGGKGASKRGSNYTSLEDIQLCKSWIHISNDPIIGNDQAGKTYWERIANDFHRNRDFESDRTPNSLEHRFGIILKECMKFQGYYEEVERRHPSGVPYKEHKAIQREAEKNEGEDEYKDMMQTLVVLKTEEYKMKKERWDKDMMLQQRRIEVEERSLQWEQEQKVMFCDVTTMDDDQRAYVKAKRARIVKEMSGSVSEKASGESGV</sequence>
<evidence type="ECO:0000313" key="3">
    <source>
        <dbReference type="EMBL" id="CAD6212565.1"/>
    </source>
</evidence>
<dbReference type="PANTHER" id="PTHR45125:SF28">
    <property type="entry name" value="OS02G0603500 PROTEIN"/>
    <property type="match status" value="1"/>
</dbReference>
<name>A0A811MRS7_9POAL</name>
<dbReference type="Pfam" id="PF14303">
    <property type="entry name" value="NAM-associated"/>
    <property type="match status" value="1"/>
</dbReference>
<dbReference type="EMBL" id="CAJGYO010000002">
    <property type="protein sequence ID" value="CAD6212565.1"/>
    <property type="molecule type" value="Genomic_DNA"/>
</dbReference>
<evidence type="ECO:0000313" key="4">
    <source>
        <dbReference type="Proteomes" id="UP000604825"/>
    </source>
</evidence>
<dbReference type="AlphaFoldDB" id="A0A811MRS7"/>
<comment type="caution">
    <text evidence="3">The sequence shown here is derived from an EMBL/GenBank/DDBJ whole genome shotgun (WGS) entry which is preliminary data.</text>
</comment>
<gene>
    <name evidence="3" type="ORF">NCGR_LOCUS8343</name>
</gene>
<dbReference type="InterPro" id="IPR029466">
    <property type="entry name" value="NAM-associated_C"/>
</dbReference>
<evidence type="ECO:0000256" key="1">
    <source>
        <dbReference type="SAM" id="MobiDB-lite"/>
    </source>
</evidence>
<dbReference type="Proteomes" id="UP000604825">
    <property type="component" value="Unassembled WGS sequence"/>
</dbReference>
<accession>A0A811MRS7</accession>
<dbReference type="OrthoDB" id="686919at2759"/>
<feature type="compositionally biased region" description="Low complexity" evidence="1">
    <location>
        <begin position="62"/>
        <end position="75"/>
    </location>
</feature>
<organism evidence="3 4">
    <name type="scientific">Miscanthus lutarioriparius</name>
    <dbReference type="NCBI Taxonomy" id="422564"/>
    <lineage>
        <taxon>Eukaryota</taxon>
        <taxon>Viridiplantae</taxon>
        <taxon>Streptophyta</taxon>
        <taxon>Embryophyta</taxon>
        <taxon>Tracheophyta</taxon>
        <taxon>Spermatophyta</taxon>
        <taxon>Magnoliopsida</taxon>
        <taxon>Liliopsida</taxon>
        <taxon>Poales</taxon>
        <taxon>Poaceae</taxon>
        <taxon>PACMAD clade</taxon>
        <taxon>Panicoideae</taxon>
        <taxon>Andropogonodae</taxon>
        <taxon>Andropogoneae</taxon>
        <taxon>Saccharinae</taxon>
        <taxon>Miscanthus</taxon>
    </lineage>
</organism>
<feature type="domain" description="No apical meristem-associated C-terminal" evidence="2">
    <location>
        <begin position="287"/>
        <end position="375"/>
    </location>
</feature>
<feature type="region of interest" description="Disordered" evidence="1">
    <location>
        <begin position="1"/>
        <end position="116"/>
    </location>
</feature>
<protein>
    <recommendedName>
        <fullName evidence="2">No apical meristem-associated C-terminal domain-containing protein</fullName>
    </recommendedName>
</protein>